<dbReference type="GO" id="GO:0006508">
    <property type="term" value="P:proteolysis"/>
    <property type="evidence" value="ECO:0007669"/>
    <property type="project" value="UniProtKB-KW"/>
</dbReference>
<dbReference type="PANTHER" id="PTHR43731">
    <property type="entry name" value="RHOMBOID PROTEASE"/>
    <property type="match status" value="1"/>
</dbReference>
<evidence type="ECO:0000256" key="5">
    <source>
        <dbReference type="ARBA" id="ARBA00022989"/>
    </source>
</evidence>
<dbReference type="RefSeq" id="WP_164365156.1">
    <property type="nucleotide sequence ID" value="NZ_CP066776.1"/>
</dbReference>
<comment type="subcellular location">
    <subcellularLocation>
        <location evidence="1">Membrane</location>
        <topology evidence="1">Multi-pass membrane protein</topology>
    </subcellularLocation>
</comment>
<keyword evidence="3" id="KW-0812">Transmembrane</keyword>
<name>A0A6B3LA27_9BACT</name>
<sequence>MNRPSHHSPAHPMRWRGPLPTERPQDDMVRRLAIINCIVFAFVNVLQNPLNGHLLMSKYWLTADSLAAGQWWRLVTHMFLHGGTMHLVANMLALYSFGRVVEDELGGVRTLIIYFAGGIAGGLLQCGLANELPLVGASGGVFAVVMAFCWMRWNLKVTLLLGFVIPLHLKGRTFTYGLLGASLVLGWWYSGDVSSVMGQIGHWAHLGGGLMGLALGRFFFGPAIKPFFPVRWGGGDIEG</sequence>
<keyword evidence="4" id="KW-0378">Hydrolase</keyword>
<protein>
    <submittedName>
        <fullName evidence="8">Rhomboid family intramembrane serine protease</fullName>
    </submittedName>
</protein>
<proteinExistence type="inferred from homology"/>
<evidence type="ECO:0000313" key="8">
    <source>
        <dbReference type="EMBL" id="QQL44755.1"/>
    </source>
</evidence>
<evidence type="ECO:0000259" key="7">
    <source>
        <dbReference type="Pfam" id="PF01694"/>
    </source>
</evidence>
<keyword evidence="8" id="KW-0645">Protease</keyword>
<dbReference type="PANTHER" id="PTHR43731:SF14">
    <property type="entry name" value="PRESENILIN-ASSOCIATED RHOMBOID-LIKE PROTEIN, MITOCHONDRIAL"/>
    <property type="match status" value="1"/>
</dbReference>
<evidence type="ECO:0000313" key="9">
    <source>
        <dbReference type="Proteomes" id="UP000475117"/>
    </source>
</evidence>
<feature type="domain" description="Peptidase S54 rhomboid" evidence="7">
    <location>
        <begin position="69"/>
        <end position="220"/>
    </location>
</feature>
<dbReference type="EMBL" id="CP066776">
    <property type="protein sequence ID" value="QQL44755.1"/>
    <property type="molecule type" value="Genomic_DNA"/>
</dbReference>
<dbReference type="InterPro" id="IPR050925">
    <property type="entry name" value="Rhomboid_protease_S54"/>
</dbReference>
<dbReference type="AlphaFoldDB" id="A0A6B3LA27"/>
<gene>
    <name evidence="8" type="ORF">G3M56_012875</name>
</gene>
<accession>A0A6B3LA27</accession>
<dbReference type="GO" id="GO:0016020">
    <property type="term" value="C:membrane"/>
    <property type="evidence" value="ECO:0007669"/>
    <property type="project" value="UniProtKB-SubCell"/>
</dbReference>
<dbReference type="Gene3D" id="1.20.1540.10">
    <property type="entry name" value="Rhomboid-like"/>
    <property type="match status" value="1"/>
</dbReference>
<dbReference type="Proteomes" id="UP000475117">
    <property type="component" value="Chromosome"/>
</dbReference>
<comment type="similarity">
    <text evidence="2">Belongs to the peptidase S54 family.</text>
</comment>
<keyword evidence="9" id="KW-1185">Reference proteome</keyword>
<keyword evidence="6" id="KW-0472">Membrane</keyword>
<dbReference type="Pfam" id="PF01694">
    <property type="entry name" value="Rhomboid"/>
    <property type="match status" value="1"/>
</dbReference>
<evidence type="ECO:0000256" key="4">
    <source>
        <dbReference type="ARBA" id="ARBA00022801"/>
    </source>
</evidence>
<dbReference type="InterPro" id="IPR035952">
    <property type="entry name" value="Rhomboid-like_sf"/>
</dbReference>
<keyword evidence="5" id="KW-1133">Transmembrane helix</keyword>
<dbReference type="GO" id="GO:0004252">
    <property type="term" value="F:serine-type endopeptidase activity"/>
    <property type="evidence" value="ECO:0007669"/>
    <property type="project" value="InterPro"/>
</dbReference>
<dbReference type="KEGG" id="soa:G3M56_012875"/>
<evidence type="ECO:0000256" key="3">
    <source>
        <dbReference type="ARBA" id="ARBA00022692"/>
    </source>
</evidence>
<reference evidence="8 9" key="1">
    <citation type="submission" date="2020-12" db="EMBL/GenBank/DDBJ databases">
        <title>Sulforoseuscoccus oceanibium gen. nov., sp. nov., a representative of the phylum Verrucomicrobia with special cytoplasmic membrane, and proposal of Sulforoseuscoccusaceae fam. nov.</title>
        <authorList>
            <person name="Xi F."/>
        </authorList>
    </citation>
    <scope>NUCLEOTIDE SEQUENCE [LARGE SCALE GENOMIC DNA]</scope>
    <source>
        <strain evidence="8 9">T37</strain>
    </source>
</reference>
<evidence type="ECO:0000256" key="6">
    <source>
        <dbReference type="ARBA" id="ARBA00023136"/>
    </source>
</evidence>
<dbReference type="InterPro" id="IPR022764">
    <property type="entry name" value="Peptidase_S54_rhomboid_dom"/>
</dbReference>
<evidence type="ECO:0000256" key="1">
    <source>
        <dbReference type="ARBA" id="ARBA00004141"/>
    </source>
</evidence>
<evidence type="ECO:0000256" key="2">
    <source>
        <dbReference type="ARBA" id="ARBA00009045"/>
    </source>
</evidence>
<organism evidence="8 9">
    <name type="scientific">Sulfuriroseicoccus oceanibius</name>
    <dbReference type="NCBI Taxonomy" id="2707525"/>
    <lineage>
        <taxon>Bacteria</taxon>
        <taxon>Pseudomonadati</taxon>
        <taxon>Verrucomicrobiota</taxon>
        <taxon>Verrucomicrobiia</taxon>
        <taxon>Verrucomicrobiales</taxon>
        <taxon>Verrucomicrobiaceae</taxon>
        <taxon>Sulfuriroseicoccus</taxon>
    </lineage>
</organism>
<dbReference type="SUPFAM" id="SSF144091">
    <property type="entry name" value="Rhomboid-like"/>
    <property type="match status" value="1"/>
</dbReference>